<feature type="modified residue" description="N5-methylglutamine" evidence="7">
    <location>
        <position position="236"/>
    </location>
</feature>
<dbReference type="Gene3D" id="3.30.70.1660">
    <property type="match status" value="1"/>
</dbReference>
<dbReference type="GO" id="GO:0005829">
    <property type="term" value="C:cytosol"/>
    <property type="evidence" value="ECO:0007669"/>
    <property type="project" value="UniProtKB-ARBA"/>
</dbReference>
<evidence type="ECO:0000256" key="3">
    <source>
        <dbReference type="ARBA" id="ARBA00010835"/>
    </source>
</evidence>
<evidence type="ECO:0000259" key="11">
    <source>
        <dbReference type="PROSITE" id="PS00745"/>
    </source>
</evidence>
<accession>A0A968GBF5</accession>
<comment type="PTM">
    <text evidence="7">Methylated by PrmC. Methylation increases the termination efficiency of RF1.</text>
</comment>
<evidence type="ECO:0000256" key="5">
    <source>
        <dbReference type="ARBA" id="ARBA00022490"/>
    </source>
</evidence>
<dbReference type="InterPro" id="IPR000352">
    <property type="entry name" value="Pep_chain_release_fac_I"/>
</dbReference>
<keyword evidence="9" id="KW-0175">Coiled coil</keyword>
<organism evidence="12 13">
    <name type="scientific">Entomospira entomophila</name>
    <dbReference type="NCBI Taxonomy" id="2719988"/>
    <lineage>
        <taxon>Bacteria</taxon>
        <taxon>Pseudomonadati</taxon>
        <taxon>Spirochaetota</taxon>
        <taxon>Spirochaetia</taxon>
        <taxon>Spirochaetales</taxon>
        <taxon>Spirochaetaceae</taxon>
        <taxon>Entomospira</taxon>
    </lineage>
</organism>
<feature type="coiled-coil region" evidence="9">
    <location>
        <begin position="44"/>
        <end position="97"/>
    </location>
</feature>
<gene>
    <name evidence="7 12" type="primary">prfA</name>
    <name evidence="12" type="ORF">HCT14_02075</name>
</gene>
<dbReference type="Proteomes" id="UP000711995">
    <property type="component" value="Unassembled WGS sequence"/>
</dbReference>
<keyword evidence="5 7" id="KW-0963">Cytoplasm</keyword>
<dbReference type="EMBL" id="JAATLJ010000001">
    <property type="protein sequence ID" value="NIZ40301.1"/>
    <property type="molecule type" value="Genomic_DNA"/>
</dbReference>
<protein>
    <recommendedName>
        <fullName evidence="7 8">Peptide chain release factor 1</fullName>
        <shortName evidence="7">RF-1</shortName>
    </recommendedName>
</protein>
<evidence type="ECO:0000313" key="13">
    <source>
        <dbReference type="Proteomes" id="UP000711995"/>
    </source>
</evidence>
<dbReference type="RefSeq" id="WP_167699904.1">
    <property type="nucleotide sequence ID" value="NZ_CP118174.1"/>
</dbReference>
<dbReference type="InterPro" id="IPR004373">
    <property type="entry name" value="RF-1"/>
</dbReference>
<evidence type="ECO:0000256" key="9">
    <source>
        <dbReference type="SAM" id="Coils"/>
    </source>
</evidence>
<dbReference type="FunFam" id="3.30.70.1660:FF:000004">
    <property type="entry name" value="Peptide chain release factor 1"/>
    <property type="match status" value="1"/>
</dbReference>
<evidence type="ECO:0000256" key="4">
    <source>
        <dbReference type="ARBA" id="ARBA00022481"/>
    </source>
</evidence>
<dbReference type="SUPFAM" id="SSF75620">
    <property type="entry name" value="Release factor"/>
    <property type="match status" value="1"/>
</dbReference>
<evidence type="ECO:0000313" key="12">
    <source>
        <dbReference type="EMBL" id="NIZ40301.1"/>
    </source>
</evidence>
<comment type="subcellular location">
    <subcellularLocation>
        <location evidence="2 7">Cytoplasm</location>
    </subcellularLocation>
</comment>
<proteinExistence type="inferred from homology"/>
<evidence type="ECO:0000256" key="2">
    <source>
        <dbReference type="ARBA" id="ARBA00004496"/>
    </source>
</evidence>
<comment type="function">
    <text evidence="1 7">Peptide chain release factor 1 directs the termination of translation in response to the peptide chain termination codons UAG and UAA.</text>
</comment>
<dbReference type="PANTHER" id="PTHR43804:SF7">
    <property type="entry name" value="LD18447P"/>
    <property type="match status" value="1"/>
</dbReference>
<dbReference type="InterPro" id="IPR050057">
    <property type="entry name" value="Prokaryotic/Mito_RF"/>
</dbReference>
<dbReference type="AlphaFoldDB" id="A0A968GBF5"/>
<reference evidence="12 13" key="1">
    <citation type="submission" date="2020-03" db="EMBL/GenBank/DDBJ databases">
        <title>Spirochaetal bacteria isolated from arthropods constitute a novel genus Entomospira genus novum within the order Spirochaetales.</title>
        <authorList>
            <person name="Grana-Miraglia L."/>
            <person name="Sikutova S."/>
            <person name="Fingerle V."/>
            <person name="Sing A."/>
            <person name="Castillo-Ramirez S."/>
            <person name="Margos G."/>
            <person name="Rudolf I."/>
        </authorList>
    </citation>
    <scope>NUCLEOTIDE SEQUENCE [LARGE SCALE GENOMIC DNA]</scope>
    <source>
        <strain evidence="12 13">BR193</strain>
    </source>
</reference>
<evidence type="ECO:0000256" key="8">
    <source>
        <dbReference type="NCBIfam" id="TIGR00019"/>
    </source>
</evidence>
<dbReference type="Gene3D" id="6.10.140.1950">
    <property type="match status" value="1"/>
</dbReference>
<dbReference type="PROSITE" id="PS00745">
    <property type="entry name" value="RF_PROK_I"/>
    <property type="match status" value="1"/>
</dbReference>
<keyword evidence="4 7" id="KW-0488">Methylation</keyword>
<dbReference type="Pfam" id="PF03462">
    <property type="entry name" value="PCRF"/>
    <property type="match status" value="1"/>
</dbReference>
<dbReference type="InterPro" id="IPR045853">
    <property type="entry name" value="Pep_chain_release_fac_I_sf"/>
</dbReference>
<dbReference type="FunFam" id="3.30.70.1660:FF:000002">
    <property type="entry name" value="Peptide chain release factor 1"/>
    <property type="match status" value="1"/>
</dbReference>
<dbReference type="GO" id="GO:0016149">
    <property type="term" value="F:translation release factor activity, codon specific"/>
    <property type="evidence" value="ECO:0007669"/>
    <property type="project" value="UniProtKB-UniRule"/>
</dbReference>
<dbReference type="NCBIfam" id="TIGR00019">
    <property type="entry name" value="prfA"/>
    <property type="match status" value="1"/>
</dbReference>
<evidence type="ECO:0000256" key="10">
    <source>
        <dbReference type="SAM" id="MobiDB-lite"/>
    </source>
</evidence>
<dbReference type="NCBIfam" id="NF001859">
    <property type="entry name" value="PRK00591.1"/>
    <property type="match status" value="1"/>
</dbReference>
<dbReference type="HAMAP" id="MF_00093">
    <property type="entry name" value="Rel_fac_1"/>
    <property type="match status" value="1"/>
</dbReference>
<keyword evidence="13" id="KW-1185">Reference proteome</keyword>
<comment type="caution">
    <text evidence="12">The sequence shown here is derived from an EMBL/GenBank/DDBJ whole genome shotgun (WGS) entry which is preliminary data.</text>
</comment>
<dbReference type="InterPro" id="IPR005139">
    <property type="entry name" value="PCRF"/>
</dbReference>
<evidence type="ECO:0000256" key="1">
    <source>
        <dbReference type="ARBA" id="ARBA00002986"/>
    </source>
</evidence>
<evidence type="ECO:0000256" key="6">
    <source>
        <dbReference type="ARBA" id="ARBA00022917"/>
    </source>
</evidence>
<dbReference type="PANTHER" id="PTHR43804">
    <property type="entry name" value="LD18447P"/>
    <property type="match status" value="1"/>
</dbReference>
<evidence type="ECO:0000256" key="7">
    <source>
        <dbReference type="HAMAP-Rule" id="MF_00093"/>
    </source>
</evidence>
<dbReference type="FunFam" id="3.30.160.20:FF:000004">
    <property type="entry name" value="Peptide chain release factor 1"/>
    <property type="match status" value="1"/>
</dbReference>
<sequence>MQNLEPKLKPFIIQHDEVSKLLSDPEIVKDMNRYRKLSQDFARLEDILSTYRSYEETKQAIEKNRLYIKEEDDPELRSLAEEELKESEEALALAEKSLTLMLIPPDPLDGKNVIMEIRAGTGGEEAGLFAADLYRMYSRYAERQGWTFELLDINETTIGGYREVVVEISGSGVYGKLRYESGAHRVQRIPVTESSGRIQTSAATVAVLPEAEEADIVIRKEDLRIDTYRASGAGGQHINKTDSAVRITHLPTGVVVAMQDSRSQIKNREKAMNVLRSRLLEAEQAKNASTRADARKSQVGSGDRSERIRTYNYPQGRVTDHRIGLTLYKLDKIMDGDLTDLIDPLLLAASGEEFSTNSEE</sequence>
<dbReference type="Gene3D" id="3.30.160.20">
    <property type="match status" value="1"/>
</dbReference>
<dbReference type="Pfam" id="PF00472">
    <property type="entry name" value="RF-1"/>
    <property type="match status" value="1"/>
</dbReference>
<name>A0A968GBF5_9SPIO</name>
<keyword evidence="6 7" id="KW-0648">Protein biosynthesis</keyword>
<comment type="similarity">
    <text evidence="3 7">Belongs to the prokaryotic/mitochondrial release factor family.</text>
</comment>
<feature type="region of interest" description="Disordered" evidence="10">
    <location>
        <begin position="285"/>
        <end position="309"/>
    </location>
</feature>
<dbReference type="SMART" id="SM00937">
    <property type="entry name" value="PCRF"/>
    <property type="match status" value="1"/>
</dbReference>
<feature type="domain" description="Prokaryotic-type class I peptide chain release factors" evidence="11">
    <location>
        <begin position="229"/>
        <end position="245"/>
    </location>
</feature>